<dbReference type="EMBL" id="BQNB010014927">
    <property type="protein sequence ID" value="GJT34018.1"/>
    <property type="molecule type" value="Genomic_DNA"/>
</dbReference>
<evidence type="ECO:0000313" key="2">
    <source>
        <dbReference type="Proteomes" id="UP001151760"/>
    </source>
</evidence>
<organism evidence="1 2">
    <name type="scientific">Tanacetum coccineum</name>
    <dbReference type="NCBI Taxonomy" id="301880"/>
    <lineage>
        <taxon>Eukaryota</taxon>
        <taxon>Viridiplantae</taxon>
        <taxon>Streptophyta</taxon>
        <taxon>Embryophyta</taxon>
        <taxon>Tracheophyta</taxon>
        <taxon>Spermatophyta</taxon>
        <taxon>Magnoliopsida</taxon>
        <taxon>eudicotyledons</taxon>
        <taxon>Gunneridae</taxon>
        <taxon>Pentapetalae</taxon>
        <taxon>asterids</taxon>
        <taxon>campanulids</taxon>
        <taxon>Asterales</taxon>
        <taxon>Asteraceae</taxon>
        <taxon>Asteroideae</taxon>
        <taxon>Anthemideae</taxon>
        <taxon>Anthemidinae</taxon>
        <taxon>Tanacetum</taxon>
    </lineage>
</organism>
<reference evidence="1" key="1">
    <citation type="journal article" date="2022" name="Int. J. Mol. Sci.">
        <title>Draft Genome of Tanacetum Coccineum: Genomic Comparison of Closely Related Tanacetum-Family Plants.</title>
        <authorList>
            <person name="Yamashiro T."/>
            <person name="Shiraishi A."/>
            <person name="Nakayama K."/>
            <person name="Satake H."/>
        </authorList>
    </citation>
    <scope>NUCLEOTIDE SEQUENCE</scope>
</reference>
<reference evidence="1" key="2">
    <citation type="submission" date="2022-01" db="EMBL/GenBank/DDBJ databases">
        <authorList>
            <person name="Yamashiro T."/>
            <person name="Shiraishi A."/>
            <person name="Satake H."/>
            <person name="Nakayama K."/>
        </authorList>
    </citation>
    <scope>NUCLEOTIDE SEQUENCE</scope>
</reference>
<accession>A0ABQ5D6W3</accession>
<comment type="caution">
    <text evidence="1">The sequence shown here is derived from an EMBL/GenBank/DDBJ whole genome shotgun (WGS) entry which is preliminary data.</text>
</comment>
<proteinExistence type="predicted"/>
<protein>
    <recommendedName>
        <fullName evidence="3">Secreted protein</fullName>
    </recommendedName>
</protein>
<dbReference type="Proteomes" id="UP001151760">
    <property type="component" value="Unassembled WGS sequence"/>
</dbReference>
<sequence length="75" mass="8262">MDGPGFLVLSALGSIRTGTHYFTRLLYGDLSNVGHVSLRWWKGDWHSVFPDCSGGQLGGCPPGWFLYRACSSLRT</sequence>
<keyword evidence="2" id="KW-1185">Reference proteome</keyword>
<evidence type="ECO:0008006" key="3">
    <source>
        <dbReference type="Google" id="ProtNLM"/>
    </source>
</evidence>
<evidence type="ECO:0000313" key="1">
    <source>
        <dbReference type="EMBL" id="GJT34018.1"/>
    </source>
</evidence>
<gene>
    <name evidence="1" type="ORF">Tco_0924437</name>
</gene>
<name>A0ABQ5D6W3_9ASTR</name>